<dbReference type="Gene3D" id="3.30.1930.10">
    <property type="entry name" value="capsid protein of prophage domain"/>
    <property type="match status" value="1"/>
</dbReference>
<proteinExistence type="inferred from homology"/>
<evidence type="ECO:0000313" key="1">
    <source>
        <dbReference type="EMBL" id="MCL1124155.1"/>
    </source>
</evidence>
<gene>
    <name evidence="1" type="ORF">L2764_06615</name>
</gene>
<reference evidence="1 2" key="1">
    <citation type="submission" date="2022-01" db="EMBL/GenBank/DDBJ databases">
        <title>Whole genome-based taxonomy of the Shewanellaceae.</title>
        <authorList>
            <person name="Martin-Rodriguez A.J."/>
        </authorList>
    </citation>
    <scope>NUCLEOTIDE SEQUENCE [LARGE SCALE GENOMIC DNA]</scope>
    <source>
        <strain evidence="1 2">DSM 17177</strain>
    </source>
</reference>
<dbReference type="HAMAP" id="MF_04133">
    <property type="entry name" value="CAPSID_LAMBDA"/>
    <property type="match status" value="1"/>
</dbReference>
<name>A0ABT0L9J7_9GAMM</name>
<dbReference type="EMBL" id="JAKIKS010000018">
    <property type="protein sequence ID" value="MCL1124155.1"/>
    <property type="molecule type" value="Genomic_DNA"/>
</dbReference>
<dbReference type="Proteomes" id="UP001203423">
    <property type="component" value="Unassembled WGS sequence"/>
</dbReference>
<accession>A0ABT0L9J7</accession>
<comment type="caution">
    <text evidence="1">The sequence shown here is derived from an EMBL/GenBank/DDBJ whole genome shotgun (WGS) entry which is preliminary data.</text>
</comment>
<dbReference type="InterPro" id="IPR005564">
    <property type="entry name" value="Major_capsid_GpE"/>
</dbReference>
<dbReference type="Pfam" id="PF03864">
    <property type="entry name" value="Phage_cap_E"/>
    <property type="match status" value="1"/>
</dbReference>
<sequence length="345" mass="38643">MADMFTPRALLLAIHESGIRKDNFFLRMFFHETYTFTTKKVDLDNIPNKPKIAPFCAPYIGGIVDKNQGYSTTSFEPAYVKSKHAVSAENTVKRLAGEGLGGTKSAGERLNAIVMQNIASEEEAIAMREEWMAAQMVLNGEYMVDGPNIETPYQISAGRRVENNIVLIGDERWSQLDFDTHDVISDIEEYAALSDSETNIMVLDPKAWSFLRKFKKFRDALETRRGSSSEIETTLKDLGKAVSYKGHLGDVNIWVVNEEYTDRDGSTKKQMPDNTMILGHTSARGLRLYGAIQDLDAVEQGLNEAERYAKDWKEGSDPAVRYTKIESAPAPYLADANSFVVLKVN</sequence>
<organism evidence="1 2">
    <name type="scientific">Shewanella surugensis</name>
    <dbReference type="NCBI Taxonomy" id="212020"/>
    <lineage>
        <taxon>Bacteria</taxon>
        <taxon>Pseudomonadati</taxon>
        <taxon>Pseudomonadota</taxon>
        <taxon>Gammaproteobacteria</taxon>
        <taxon>Alteromonadales</taxon>
        <taxon>Shewanellaceae</taxon>
        <taxon>Shewanella</taxon>
    </lineage>
</organism>
<protein>
    <submittedName>
        <fullName evidence="1">Major capsid protein</fullName>
    </submittedName>
</protein>
<evidence type="ECO:0000313" key="2">
    <source>
        <dbReference type="Proteomes" id="UP001203423"/>
    </source>
</evidence>
<dbReference type="Gene3D" id="3.15.30.10">
    <property type="entry name" value="putative capsid protein of prophage domain like"/>
    <property type="match status" value="1"/>
</dbReference>
<dbReference type="RefSeq" id="WP_248939439.1">
    <property type="nucleotide sequence ID" value="NZ_JAKIKS010000018.1"/>
</dbReference>
<keyword evidence="2" id="KW-1185">Reference proteome</keyword>